<dbReference type="RefSeq" id="WP_345608852.1">
    <property type="nucleotide sequence ID" value="NZ_BAABJV010000001.1"/>
</dbReference>
<evidence type="ECO:0000313" key="5">
    <source>
        <dbReference type="Proteomes" id="UP001501147"/>
    </source>
</evidence>
<reference evidence="5" key="1">
    <citation type="journal article" date="2019" name="Int. J. Syst. Evol. Microbiol.">
        <title>The Global Catalogue of Microorganisms (GCM) 10K type strain sequencing project: providing services to taxonomists for standard genome sequencing and annotation.</title>
        <authorList>
            <consortium name="The Broad Institute Genomics Platform"/>
            <consortium name="The Broad Institute Genome Sequencing Center for Infectious Disease"/>
            <person name="Wu L."/>
            <person name="Ma J."/>
        </authorList>
    </citation>
    <scope>NUCLEOTIDE SEQUENCE [LARGE SCALE GENOMIC DNA]</scope>
    <source>
        <strain evidence="5">JCM 18324</strain>
    </source>
</reference>
<dbReference type="InterPro" id="IPR017853">
    <property type="entry name" value="GH"/>
</dbReference>
<comment type="similarity">
    <text evidence="1">Belongs to the glycosyl hydrolase 13 family.</text>
</comment>
<proteinExistence type="inferred from homology"/>
<dbReference type="EMBL" id="BAABJV010000001">
    <property type="protein sequence ID" value="GAA4762529.1"/>
    <property type="molecule type" value="Genomic_DNA"/>
</dbReference>
<protein>
    <submittedName>
        <fullName evidence="4">Alpha-amylase family glycosyl hydrolase</fullName>
    </submittedName>
</protein>
<dbReference type="GO" id="GO:0016787">
    <property type="term" value="F:hydrolase activity"/>
    <property type="evidence" value="ECO:0007669"/>
    <property type="project" value="UniProtKB-KW"/>
</dbReference>
<feature type="domain" description="Glycosyl hydrolase family 13 catalytic" evidence="3">
    <location>
        <begin position="33"/>
        <end position="414"/>
    </location>
</feature>
<dbReference type="PANTHER" id="PTHR10357">
    <property type="entry name" value="ALPHA-AMYLASE FAMILY MEMBER"/>
    <property type="match status" value="1"/>
</dbReference>
<evidence type="ECO:0000313" key="4">
    <source>
        <dbReference type="EMBL" id="GAA4762529.1"/>
    </source>
</evidence>
<sequence length="547" mass="59412">MTTPPRRDGRRAHPRARPGRTGPAWLEDAVLYQVYPQSFADSDGDGIGDLAGIEQHLDHLAWLGVDAVWLNPCFASPFRDAGYDVTDHLAVAPRYGTTGDLARLVDRARSRGIRVLLDLVAGHTSDRHPWFTRSARDPGDHRYIWADTDERPGEGFEASPGTRRGWYRPNFFPSQPALNYGYARPDPAEPWRLPVDAEGPRANRGALRTTMDHWLALGVSGFRVDMASSLVKDDPGHAETARLWREQRAWLDRAHPEAVLIAEWGDPAAALAAGFHADFLLQFGGDADGLALRSLWSNGTGTVHEHWAPLPAYFDAEGAGAVGTFLGDWRAASEAARLAGGGVIALPTANHDFSRLASGPRTAEQLRAAFAFLLTWPTLPAVYYGDEIGMRYVEGLPDHEGSMLGPRYNRAGSRTPMQWDDTPGAGFSTAPAEALYLPLDPSPDRPSVAAQRRDPASLLHLVRRLIALRRAAPELGPRGAVRVLASGYPFAYVRGERYLVVVNPRRAPAGSDLPGTAAARPVLVEGVRVGAGRVAAEGHGFGVFELP</sequence>
<dbReference type="SUPFAM" id="SSF51445">
    <property type="entry name" value="(Trans)glycosidases"/>
    <property type="match status" value="1"/>
</dbReference>
<dbReference type="Gene3D" id="3.90.400.10">
    <property type="entry name" value="Oligo-1,6-glucosidase, Domain 2"/>
    <property type="match status" value="1"/>
</dbReference>
<dbReference type="Pfam" id="PF00128">
    <property type="entry name" value="Alpha-amylase"/>
    <property type="match status" value="2"/>
</dbReference>
<dbReference type="PANTHER" id="PTHR10357:SF179">
    <property type="entry name" value="NEUTRAL AND BASIC AMINO ACID TRANSPORT PROTEIN RBAT"/>
    <property type="match status" value="1"/>
</dbReference>
<evidence type="ECO:0000256" key="1">
    <source>
        <dbReference type="ARBA" id="ARBA00008061"/>
    </source>
</evidence>
<dbReference type="InterPro" id="IPR045857">
    <property type="entry name" value="O16G_dom_2"/>
</dbReference>
<dbReference type="SMART" id="SM00642">
    <property type="entry name" value="Aamy"/>
    <property type="match status" value="1"/>
</dbReference>
<feature type="compositionally biased region" description="Basic residues" evidence="2">
    <location>
        <begin position="8"/>
        <end position="18"/>
    </location>
</feature>
<keyword evidence="5" id="KW-1185">Reference proteome</keyword>
<evidence type="ECO:0000259" key="3">
    <source>
        <dbReference type="SMART" id="SM00642"/>
    </source>
</evidence>
<dbReference type="Gene3D" id="3.20.20.80">
    <property type="entry name" value="Glycosidases"/>
    <property type="match status" value="2"/>
</dbReference>
<evidence type="ECO:0000256" key="2">
    <source>
        <dbReference type="SAM" id="MobiDB-lite"/>
    </source>
</evidence>
<comment type="caution">
    <text evidence="4">The sequence shown here is derived from an EMBL/GenBank/DDBJ whole genome shotgun (WGS) entry which is preliminary data.</text>
</comment>
<name>A0ABP8ZPW8_9ACTN</name>
<dbReference type="Proteomes" id="UP001501147">
    <property type="component" value="Unassembled WGS sequence"/>
</dbReference>
<dbReference type="InterPro" id="IPR006047">
    <property type="entry name" value="GH13_cat_dom"/>
</dbReference>
<feature type="region of interest" description="Disordered" evidence="2">
    <location>
        <begin position="1"/>
        <end position="22"/>
    </location>
</feature>
<keyword evidence="4" id="KW-0378">Hydrolase</keyword>
<gene>
    <name evidence="4" type="ORF">GCM10023329_05010</name>
</gene>
<accession>A0ABP8ZPW8</accession>
<organism evidence="4 5">
    <name type="scientific">Streptomyces sanyensis</name>
    <dbReference type="NCBI Taxonomy" id="568869"/>
    <lineage>
        <taxon>Bacteria</taxon>
        <taxon>Bacillati</taxon>
        <taxon>Actinomycetota</taxon>
        <taxon>Actinomycetes</taxon>
        <taxon>Kitasatosporales</taxon>
        <taxon>Streptomycetaceae</taxon>
        <taxon>Streptomyces</taxon>
    </lineage>
</organism>